<feature type="compositionally biased region" description="Low complexity" evidence="1">
    <location>
        <begin position="18"/>
        <end position="33"/>
    </location>
</feature>
<name>A0A9W6X3Y2_9STRA</name>
<dbReference type="AlphaFoldDB" id="A0A9W6X3Y2"/>
<evidence type="ECO:0000313" key="2">
    <source>
        <dbReference type="EMBL" id="GMF30297.1"/>
    </source>
</evidence>
<feature type="compositionally biased region" description="Basic and acidic residues" evidence="1">
    <location>
        <begin position="54"/>
        <end position="63"/>
    </location>
</feature>
<feature type="region of interest" description="Disordered" evidence="1">
    <location>
        <begin position="177"/>
        <end position="248"/>
    </location>
</feature>
<evidence type="ECO:0000313" key="3">
    <source>
        <dbReference type="Proteomes" id="UP001165083"/>
    </source>
</evidence>
<dbReference type="OrthoDB" id="113295at2759"/>
<feature type="compositionally biased region" description="Polar residues" evidence="1">
    <location>
        <begin position="40"/>
        <end position="53"/>
    </location>
</feature>
<evidence type="ECO:0000256" key="1">
    <source>
        <dbReference type="SAM" id="MobiDB-lite"/>
    </source>
</evidence>
<accession>A0A9W6X3Y2</accession>
<feature type="compositionally biased region" description="Basic and acidic residues" evidence="1">
    <location>
        <begin position="109"/>
        <end position="121"/>
    </location>
</feature>
<feature type="region of interest" description="Disordered" evidence="1">
    <location>
        <begin position="15"/>
        <end position="121"/>
    </location>
</feature>
<protein>
    <submittedName>
        <fullName evidence="2">Unnamed protein product</fullName>
    </submittedName>
</protein>
<feature type="compositionally biased region" description="Basic and acidic residues" evidence="1">
    <location>
        <begin position="200"/>
        <end position="234"/>
    </location>
</feature>
<feature type="compositionally biased region" description="Basic residues" evidence="1">
    <location>
        <begin position="77"/>
        <end position="89"/>
    </location>
</feature>
<sequence length="272" mass="29675">MAASAYFAWLQKREFKAPRASSASWASGSDGRSLAASKNPAENGSTRAQNGSKASRDLPDKTHAVSAVETTSVGVRRVARPAKAGKRHQSSVLDPGEASGRQEQTTVAAREDGAKVAARQDTKVARKRGWMGDLDVEKDRKKLRNGREEVMKATALKLASASKVLRLSSAGRDVETKLWSGRVDAETKSAVNRSGDVDDVDKQLVTRKRTMENSRDSSTKRLRFGGDDEDKKGGGNEGGLPPKSPMKKQRIRTAMLDESQYWMSVDRFSHLT</sequence>
<proteinExistence type="predicted"/>
<dbReference type="Proteomes" id="UP001165083">
    <property type="component" value="Unassembled WGS sequence"/>
</dbReference>
<organism evidence="2 3">
    <name type="scientific">Phytophthora lilii</name>
    <dbReference type="NCBI Taxonomy" id="2077276"/>
    <lineage>
        <taxon>Eukaryota</taxon>
        <taxon>Sar</taxon>
        <taxon>Stramenopiles</taxon>
        <taxon>Oomycota</taxon>
        <taxon>Peronosporomycetes</taxon>
        <taxon>Peronosporales</taxon>
        <taxon>Peronosporaceae</taxon>
        <taxon>Phytophthora</taxon>
    </lineage>
</organism>
<dbReference type="EMBL" id="BSXW01000827">
    <property type="protein sequence ID" value="GMF30297.1"/>
    <property type="molecule type" value="Genomic_DNA"/>
</dbReference>
<gene>
    <name evidence="2" type="ORF">Plil01_001291000</name>
</gene>
<reference evidence="2" key="1">
    <citation type="submission" date="2023-04" db="EMBL/GenBank/DDBJ databases">
        <title>Phytophthora lilii NBRC 32176.</title>
        <authorList>
            <person name="Ichikawa N."/>
            <person name="Sato H."/>
            <person name="Tonouchi N."/>
        </authorList>
    </citation>
    <scope>NUCLEOTIDE SEQUENCE</scope>
    <source>
        <strain evidence="2">NBRC 32176</strain>
    </source>
</reference>
<comment type="caution">
    <text evidence="2">The sequence shown here is derived from an EMBL/GenBank/DDBJ whole genome shotgun (WGS) entry which is preliminary data.</text>
</comment>
<keyword evidence="3" id="KW-1185">Reference proteome</keyword>